<evidence type="ECO:0000256" key="6">
    <source>
        <dbReference type="ARBA" id="ARBA00022679"/>
    </source>
</evidence>
<evidence type="ECO:0008006" key="14">
    <source>
        <dbReference type="Google" id="ProtNLM"/>
    </source>
</evidence>
<keyword evidence="13" id="KW-1185">Reference proteome</keyword>
<dbReference type="InterPro" id="IPR022238">
    <property type="entry name" value="Bud23_C"/>
</dbReference>
<evidence type="ECO:0000256" key="1">
    <source>
        <dbReference type="ARBA" id="ARBA00004123"/>
    </source>
</evidence>
<dbReference type="Gene3D" id="3.40.50.150">
    <property type="entry name" value="Vaccinia Virus protein VP39"/>
    <property type="match status" value="1"/>
</dbReference>
<keyword evidence="8" id="KW-0539">Nucleus</keyword>
<dbReference type="FunFam" id="3.40.50.150:FF:000017">
    <property type="entry name" value="probable 18S rRNA (Guanine-N(7))-methyltransferase"/>
    <property type="match status" value="1"/>
</dbReference>
<dbReference type="GO" id="GO:0005730">
    <property type="term" value="C:nucleolus"/>
    <property type="evidence" value="ECO:0007669"/>
    <property type="project" value="EnsemblFungi"/>
</dbReference>
<evidence type="ECO:0000313" key="12">
    <source>
        <dbReference type="EMBL" id="OAP54885.1"/>
    </source>
</evidence>
<dbReference type="GO" id="GO:0070476">
    <property type="term" value="P:rRNA (guanine-N7)-methylation"/>
    <property type="evidence" value="ECO:0007669"/>
    <property type="project" value="EnsemblFungi"/>
</dbReference>
<dbReference type="RefSeq" id="XP_018688252.1">
    <property type="nucleotide sequence ID" value="XM_018842091.1"/>
</dbReference>
<dbReference type="SUPFAM" id="SSF53335">
    <property type="entry name" value="S-adenosyl-L-methionine-dependent methyltransferases"/>
    <property type="match status" value="1"/>
</dbReference>
<evidence type="ECO:0000256" key="2">
    <source>
        <dbReference type="ARBA" id="ARBA00004496"/>
    </source>
</evidence>
<evidence type="ECO:0000256" key="7">
    <source>
        <dbReference type="ARBA" id="ARBA00022691"/>
    </source>
</evidence>
<dbReference type="AlphaFoldDB" id="A0A178Z754"/>
<dbReference type="PANTHER" id="PTHR12734">
    <property type="entry name" value="METHYLTRANSFERASE-RELATED"/>
    <property type="match status" value="1"/>
</dbReference>
<gene>
    <name evidence="12" type="ORF">AYL99_10585</name>
</gene>
<dbReference type="GO" id="GO:0043527">
    <property type="term" value="C:tRNA methyltransferase complex"/>
    <property type="evidence" value="ECO:0007669"/>
    <property type="project" value="EnsemblFungi"/>
</dbReference>
<dbReference type="GO" id="GO:0005737">
    <property type="term" value="C:cytoplasm"/>
    <property type="evidence" value="ECO:0007669"/>
    <property type="project" value="UniProtKB-SubCell"/>
</dbReference>
<feature type="region of interest" description="Disordered" evidence="9">
    <location>
        <begin position="257"/>
        <end position="282"/>
    </location>
</feature>
<accession>A0A178Z754</accession>
<dbReference type="EMBL" id="LVYI01000012">
    <property type="protein sequence ID" value="OAP54885.1"/>
    <property type="molecule type" value="Genomic_DNA"/>
</dbReference>
<dbReference type="GO" id="GO:0000056">
    <property type="term" value="P:ribosomal small subunit export from nucleus"/>
    <property type="evidence" value="ECO:0007669"/>
    <property type="project" value="EnsemblFungi"/>
</dbReference>
<comment type="subcellular location">
    <subcellularLocation>
        <location evidence="2">Cytoplasm</location>
    </subcellularLocation>
    <subcellularLocation>
        <location evidence="1">Nucleus</location>
    </subcellularLocation>
</comment>
<dbReference type="CDD" id="cd02440">
    <property type="entry name" value="AdoMet_MTases"/>
    <property type="match status" value="1"/>
</dbReference>
<dbReference type="PANTHER" id="PTHR12734:SF0">
    <property type="entry name" value="18S RRNA (GUANINE-N(7))-METHYLTRANSFERASE-RELATED"/>
    <property type="match status" value="1"/>
</dbReference>
<feature type="domain" description="Methyltransferase type 11" evidence="10">
    <location>
        <begin position="52"/>
        <end position="126"/>
    </location>
</feature>
<protein>
    <recommendedName>
        <fullName evidence="14">Methyltransferase type 11 domain-containing protein</fullName>
    </recommendedName>
</protein>
<dbReference type="InterPro" id="IPR039769">
    <property type="entry name" value="Bud23-like"/>
</dbReference>
<evidence type="ECO:0000259" key="10">
    <source>
        <dbReference type="Pfam" id="PF08241"/>
    </source>
</evidence>
<comment type="caution">
    <text evidence="12">The sequence shown here is derived from an EMBL/GenBank/DDBJ whole genome shotgun (WGS) entry which is preliminary data.</text>
</comment>
<evidence type="ECO:0000256" key="3">
    <source>
        <dbReference type="ARBA" id="ARBA00005547"/>
    </source>
</evidence>
<keyword evidence="7" id="KW-0949">S-adenosyl-L-methionine</keyword>
<dbReference type="Pfam" id="PF12589">
    <property type="entry name" value="WBS_methylT"/>
    <property type="match status" value="1"/>
</dbReference>
<organism evidence="12 13">
    <name type="scientific">Fonsecaea erecta</name>
    <dbReference type="NCBI Taxonomy" id="1367422"/>
    <lineage>
        <taxon>Eukaryota</taxon>
        <taxon>Fungi</taxon>
        <taxon>Dikarya</taxon>
        <taxon>Ascomycota</taxon>
        <taxon>Pezizomycotina</taxon>
        <taxon>Eurotiomycetes</taxon>
        <taxon>Chaetothyriomycetidae</taxon>
        <taxon>Chaetothyriales</taxon>
        <taxon>Herpotrichiellaceae</taxon>
        <taxon>Fonsecaea</taxon>
    </lineage>
</organism>
<evidence type="ECO:0000313" key="13">
    <source>
        <dbReference type="Proteomes" id="UP000078343"/>
    </source>
</evidence>
<sequence length="282" mass="30639">MSRPEDLLPPDLYYNDTASAKYTTSSRIQSIQASMTHRALELLDLDSPSLILDVGCGSGLSGEILSEEGHIWVGMDISPSMLDIALQRETVEGDLFLADMGQGVPFRAGAFDAAISISAVQWLCNAETSGVSPEGRLRRFFDGLYASLRRGARAVLQFYPKNDAQRAMISQAAVRAGFGAGILEDDGGTKNVKTYLVLSVGGGDITDRVRNMDNVDIEDGRRIREAKMTTTSHKGGAGRRGPLGDVKGSKAWVMKKKEKMRNKGKVVKTDSKYTARSRGPKF</sequence>
<dbReference type="InterPro" id="IPR029063">
    <property type="entry name" value="SAM-dependent_MTases_sf"/>
</dbReference>
<dbReference type="GO" id="GO:0000447">
    <property type="term" value="P:endonucleolytic cleavage in ITS1 to separate SSU-rRNA from 5.8S rRNA and LSU-rRNA from tricistronic rRNA transcript (SSU-rRNA, 5.8S rRNA, LSU-rRNA)"/>
    <property type="evidence" value="ECO:0007669"/>
    <property type="project" value="EnsemblFungi"/>
</dbReference>
<feature type="domain" description="18S rRNA (guanine(1575)-N(7))-methyltransferase Bud23 C-terminal" evidence="11">
    <location>
        <begin position="204"/>
        <end position="279"/>
    </location>
</feature>
<keyword evidence="5" id="KW-0489">Methyltransferase</keyword>
<evidence type="ECO:0000256" key="8">
    <source>
        <dbReference type="ARBA" id="ARBA00023242"/>
    </source>
</evidence>
<dbReference type="STRING" id="1367422.A0A178Z754"/>
<evidence type="ECO:0000256" key="5">
    <source>
        <dbReference type="ARBA" id="ARBA00022603"/>
    </source>
</evidence>
<proteinExistence type="inferred from homology"/>
<dbReference type="OrthoDB" id="2877at2759"/>
<evidence type="ECO:0000259" key="11">
    <source>
        <dbReference type="Pfam" id="PF12589"/>
    </source>
</evidence>
<dbReference type="GO" id="GO:0016435">
    <property type="term" value="F:rRNA (guanine) methyltransferase activity"/>
    <property type="evidence" value="ECO:0007669"/>
    <property type="project" value="EnsemblFungi"/>
</dbReference>
<dbReference type="Pfam" id="PF08241">
    <property type="entry name" value="Methyltransf_11"/>
    <property type="match status" value="1"/>
</dbReference>
<dbReference type="InterPro" id="IPR013216">
    <property type="entry name" value="Methyltransf_11"/>
</dbReference>
<name>A0A178Z754_9EURO</name>
<feature type="compositionally biased region" description="Basic residues" evidence="9">
    <location>
        <begin position="257"/>
        <end position="266"/>
    </location>
</feature>
<evidence type="ECO:0000256" key="4">
    <source>
        <dbReference type="ARBA" id="ARBA00022490"/>
    </source>
</evidence>
<dbReference type="Proteomes" id="UP000078343">
    <property type="component" value="Unassembled WGS sequence"/>
</dbReference>
<evidence type="ECO:0000256" key="9">
    <source>
        <dbReference type="SAM" id="MobiDB-lite"/>
    </source>
</evidence>
<comment type="similarity">
    <text evidence="3">Belongs to the class I-like SAM-binding methyltransferase superfamily. BUD23/WBSCR22 family.</text>
</comment>
<keyword evidence="4" id="KW-0963">Cytoplasm</keyword>
<reference evidence="12 13" key="1">
    <citation type="submission" date="2016-04" db="EMBL/GenBank/DDBJ databases">
        <title>Draft genome of Fonsecaea erecta CBS 125763.</title>
        <authorList>
            <person name="Weiss V.A."/>
            <person name="Vicente V.A."/>
            <person name="Raittz R.T."/>
            <person name="Moreno L.F."/>
            <person name="De Souza E.M."/>
            <person name="Pedrosa F.O."/>
            <person name="Steffens M.B."/>
            <person name="Faoro H."/>
            <person name="Tadra-Sfeir M.Z."/>
            <person name="Najafzadeh M.J."/>
            <person name="Felipe M.S."/>
            <person name="Teixeira M."/>
            <person name="Sun J."/>
            <person name="Xi L."/>
            <person name="Gomes R."/>
            <person name="De Azevedo C.M."/>
            <person name="Salgado C.G."/>
            <person name="Da Silva M.B."/>
            <person name="Nascimento M.F."/>
            <person name="Queiroz-Telles F."/>
            <person name="Attili D.S."/>
            <person name="Gorbushina A."/>
        </authorList>
    </citation>
    <scope>NUCLEOTIDE SEQUENCE [LARGE SCALE GENOMIC DNA]</scope>
    <source>
        <strain evidence="12 13">CBS 125763</strain>
    </source>
</reference>
<keyword evidence="6" id="KW-0808">Transferase</keyword>
<dbReference type="GeneID" id="30014753"/>